<name>A0A075UPL2_9PSEU</name>
<dbReference type="Proteomes" id="UP000028492">
    <property type="component" value="Chromosome"/>
</dbReference>
<keyword evidence="1" id="KW-1133">Transmembrane helix</keyword>
<accession>A0A075UPL2</accession>
<evidence type="ECO:0000313" key="2">
    <source>
        <dbReference type="EMBL" id="AIG74459.1"/>
    </source>
</evidence>
<keyword evidence="1" id="KW-0472">Membrane</keyword>
<proteinExistence type="predicted"/>
<protein>
    <submittedName>
        <fullName evidence="2">Conserved putative membrane protein</fullName>
    </submittedName>
</protein>
<evidence type="ECO:0000313" key="3">
    <source>
        <dbReference type="Proteomes" id="UP000028492"/>
    </source>
</evidence>
<sequence length="147" mass="15485">MFRQARHEGVIDIPTRRTATVAIAIAIAVTWVSVITVLIAHQPDPGVASPGQLREGLTAALNEHDVEALSELIDYPPASAGDFAKSYIDTLAGRGAHDVTVKFAPDDLAPTSATVSGKLGDGRSFGYPVAVAVKDKLWLVSFTPPLP</sequence>
<dbReference type="KEGG" id="aja:AJAP_07745"/>
<evidence type="ECO:0000256" key="1">
    <source>
        <dbReference type="SAM" id="Phobius"/>
    </source>
</evidence>
<dbReference type="EMBL" id="CP008953">
    <property type="protein sequence ID" value="AIG74459.1"/>
    <property type="molecule type" value="Genomic_DNA"/>
</dbReference>
<dbReference type="HOGENOM" id="CLU_129332_0_0_11"/>
<feature type="transmembrane region" description="Helical" evidence="1">
    <location>
        <begin position="21"/>
        <end position="40"/>
    </location>
</feature>
<reference evidence="2 3" key="1">
    <citation type="journal article" date="2014" name="J. Biotechnol.">
        <title>Complete genome sequence of the actinobacterium Amycolatopsis japonica MG417-CF17(T) (=DSM 44213T) producing (S,S)-N,N'-ethylenediaminedisuccinic acid.</title>
        <authorList>
            <person name="Stegmann E."/>
            <person name="Albersmeier A."/>
            <person name="Spohn M."/>
            <person name="Gert H."/>
            <person name="Weber T."/>
            <person name="Wohlleben W."/>
            <person name="Kalinowski J."/>
            <person name="Ruckert C."/>
        </authorList>
    </citation>
    <scope>NUCLEOTIDE SEQUENCE [LARGE SCALE GENOMIC DNA]</scope>
    <source>
        <strain evidence="3">MG417-CF17 (DSM 44213)</strain>
    </source>
</reference>
<dbReference type="eggNOG" id="ENOG50340UP">
    <property type="taxonomic scope" value="Bacteria"/>
</dbReference>
<gene>
    <name evidence="2" type="ORF">AJAP_07745</name>
</gene>
<keyword evidence="3" id="KW-1185">Reference proteome</keyword>
<organism evidence="2 3">
    <name type="scientific">Amycolatopsis japonica</name>
    <dbReference type="NCBI Taxonomy" id="208439"/>
    <lineage>
        <taxon>Bacteria</taxon>
        <taxon>Bacillati</taxon>
        <taxon>Actinomycetota</taxon>
        <taxon>Actinomycetes</taxon>
        <taxon>Pseudonocardiales</taxon>
        <taxon>Pseudonocardiaceae</taxon>
        <taxon>Amycolatopsis</taxon>
        <taxon>Amycolatopsis japonica group</taxon>
    </lineage>
</organism>
<keyword evidence="1" id="KW-0812">Transmembrane</keyword>
<dbReference type="AlphaFoldDB" id="A0A075UPL2"/>